<protein>
    <submittedName>
        <fullName evidence="1">Uncharacterized protein</fullName>
    </submittedName>
</protein>
<proteinExistence type="predicted"/>
<sequence length="63" mass="6393">MAVAIVSTSKKNVIGLDGTVSPSGNDKEVGLVLEITRTSDGSKARTGTIGVVVPAKPKNKDKG</sequence>
<gene>
    <name evidence="1" type="ORF">GZH47_09245</name>
</gene>
<keyword evidence="2" id="KW-1185">Reference proteome</keyword>
<name>A0A6C0NXR7_9BACL</name>
<evidence type="ECO:0000313" key="2">
    <source>
        <dbReference type="Proteomes" id="UP000479114"/>
    </source>
</evidence>
<evidence type="ECO:0000313" key="1">
    <source>
        <dbReference type="EMBL" id="QHW31020.1"/>
    </source>
</evidence>
<dbReference type="Proteomes" id="UP000479114">
    <property type="component" value="Chromosome"/>
</dbReference>
<accession>A0A6C0NXR7</accession>
<organism evidence="1 2">
    <name type="scientific">Paenibacillus rhizovicinus</name>
    <dbReference type="NCBI Taxonomy" id="2704463"/>
    <lineage>
        <taxon>Bacteria</taxon>
        <taxon>Bacillati</taxon>
        <taxon>Bacillota</taxon>
        <taxon>Bacilli</taxon>
        <taxon>Bacillales</taxon>
        <taxon>Paenibacillaceae</taxon>
        <taxon>Paenibacillus</taxon>
    </lineage>
</organism>
<dbReference type="KEGG" id="prz:GZH47_09245"/>
<dbReference type="EMBL" id="CP048286">
    <property type="protein sequence ID" value="QHW31020.1"/>
    <property type="molecule type" value="Genomic_DNA"/>
</dbReference>
<dbReference type="RefSeq" id="WP_162639829.1">
    <property type="nucleotide sequence ID" value="NZ_CP048286.1"/>
</dbReference>
<reference evidence="1 2" key="1">
    <citation type="submission" date="2020-02" db="EMBL/GenBank/DDBJ databases">
        <title>Paenibacillus sp. nov., isolated from rhizosphere soil of tomato.</title>
        <authorList>
            <person name="Weon H.-Y."/>
            <person name="Lee S.A."/>
        </authorList>
    </citation>
    <scope>NUCLEOTIDE SEQUENCE [LARGE SCALE GENOMIC DNA]</scope>
    <source>
        <strain evidence="1 2">14171R-81</strain>
    </source>
</reference>
<dbReference type="AlphaFoldDB" id="A0A6C0NXR7"/>